<dbReference type="OrthoDB" id="3826692at2"/>
<dbReference type="RefSeq" id="WP_052022406.1">
    <property type="nucleotide sequence ID" value="NZ_AXCW01000032.1"/>
</dbReference>
<keyword evidence="3" id="KW-1185">Reference proteome</keyword>
<reference evidence="2 3" key="1">
    <citation type="submission" date="2014-01" db="EMBL/GenBank/DDBJ databases">
        <title>Actinotalea ferrariae CF5-4.</title>
        <authorList>
            <person name="Chen F."/>
            <person name="Li Y."/>
            <person name="Wang G."/>
        </authorList>
    </citation>
    <scope>NUCLEOTIDE SEQUENCE [LARGE SCALE GENOMIC DNA]</scope>
    <source>
        <strain evidence="2 3">CF5-4</strain>
    </source>
</reference>
<dbReference type="InterPro" id="IPR057446">
    <property type="entry name" value="PH_bac"/>
</dbReference>
<dbReference type="Pfam" id="PF25362">
    <property type="entry name" value="bPH_11"/>
    <property type="match status" value="1"/>
</dbReference>
<organism evidence="2 3">
    <name type="scientific">Actinotalea ferrariae CF5-4</name>
    <dbReference type="NCBI Taxonomy" id="948458"/>
    <lineage>
        <taxon>Bacteria</taxon>
        <taxon>Bacillati</taxon>
        <taxon>Actinomycetota</taxon>
        <taxon>Actinomycetes</taxon>
        <taxon>Micrococcales</taxon>
        <taxon>Cellulomonadaceae</taxon>
        <taxon>Actinotalea</taxon>
    </lineage>
</organism>
<name>A0A021VZF5_9CELL</name>
<dbReference type="AlphaFoldDB" id="A0A021VZF5"/>
<feature type="domain" description="PH" evidence="1">
    <location>
        <begin position="41"/>
        <end position="166"/>
    </location>
</feature>
<protein>
    <recommendedName>
        <fullName evidence="1">PH domain-containing protein</fullName>
    </recommendedName>
</protein>
<evidence type="ECO:0000259" key="1">
    <source>
        <dbReference type="Pfam" id="PF25362"/>
    </source>
</evidence>
<evidence type="ECO:0000313" key="2">
    <source>
        <dbReference type="EMBL" id="EYR64447.1"/>
    </source>
</evidence>
<sequence>MSPRAWIAAAILLVLFLVIAAVMVRSMRTKERVSSASVPPPPAVPGAAALGTARTEPLEATYVSTTTAQDWLDRVPGHTLGRRSPAVVQVHDAGVTLLRTGERDLFLPTADLVDVHRSPGQVGKYPGGQGLVVLRWTLRDDDGDLVLDTGLRLRHRAEADLLVETVEHLLTERDDAAPTPSSEEPR</sequence>
<accession>A0A021VZF5</accession>
<dbReference type="EMBL" id="AXCW01000032">
    <property type="protein sequence ID" value="EYR64447.1"/>
    <property type="molecule type" value="Genomic_DNA"/>
</dbReference>
<evidence type="ECO:0000313" key="3">
    <source>
        <dbReference type="Proteomes" id="UP000019753"/>
    </source>
</evidence>
<gene>
    <name evidence="2" type="ORF">N866_10930</name>
</gene>
<proteinExistence type="predicted"/>
<comment type="caution">
    <text evidence="2">The sequence shown here is derived from an EMBL/GenBank/DDBJ whole genome shotgun (WGS) entry which is preliminary data.</text>
</comment>
<dbReference type="Proteomes" id="UP000019753">
    <property type="component" value="Unassembled WGS sequence"/>
</dbReference>